<name>A0ABU9BIC5_9BURK</name>
<feature type="coiled-coil region" evidence="1">
    <location>
        <begin position="257"/>
        <end position="284"/>
    </location>
</feature>
<accession>A0ABU9BIC5</accession>
<sequence>MAAYVARLSGDDWQAWANQILSCHYGPADYQTIPDKDRGDAGLEGFCPSKGHAYQAYGCEEPVSVQERYEKQRGKMTTDIGKFIANAPILSKLLAPTKIRRWILFVPQFDSKEIVAHASKKTAEVLAANLPYVADDFRVMVCQEDEFAIERDKLISASTKGLQIKSAAITAADLAQWTSTNDVLLEALERKVARLPTLTSDAQRATFVQQVLTWYLDGQAVLDRLRGYPQVYEKVVATKSHREAFLAMTAMQGGKSNEILMATLKELRDTLEREAKELHNFSAEQLAYEAVADWLIRCPLDFPEVASV</sequence>
<organism evidence="2 3">
    <name type="scientific">Ideonella lacteola</name>
    <dbReference type="NCBI Taxonomy" id="2984193"/>
    <lineage>
        <taxon>Bacteria</taxon>
        <taxon>Pseudomonadati</taxon>
        <taxon>Pseudomonadota</taxon>
        <taxon>Betaproteobacteria</taxon>
        <taxon>Burkholderiales</taxon>
        <taxon>Sphaerotilaceae</taxon>
        <taxon>Ideonella</taxon>
    </lineage>
</organism>
<reference evidence="2 3" key="1">
    <citation type="submission" date="2024-04" db="EMBL/GenBank/DDBJ databases">
        <title>Novel species of the genus Ideonella isolated from streams.</title>
        <authorList>
            <person name="Lu H."/>
        </authorList>
    </citation>
    <scope>NUCLEOTIDE SEQUENCE [LARGE SCALE GENOMIC DNA]</scope>
    <source>
        <strain evidence="2 3">DXS29W</strain>
    </source>
</reference>
<keyword evidence="3" id="KW-1185">Reference proteome</keyword>
<dbReference type="EMBL" id="JBBUTG010000001">
    <property type="protein sequence ID" value="MEK8029710.1"/>
    <property type="molecule type" value="Genomic_DNA"/>
</dbReference>
<evidence type="ECO:0000313" key="2">
    <source>
        <dbReference type="EMBL" id="MEK8029710.1"/>
    </source>
</evidence>
<proteinExistence type="predicted"/>
<evidence type="ECO:0000313" key="3">
    <source>
        <dbReference type="Proteomes" id="UP001371218"/>
    </source>
</evidence>
<dbReference type="Proteomes" id="UP001371218">
    <property type="component" value="Unassembled WGS sequence"/>
</dbReference>
<dbReference type="RefSeq" id="WP_341424043.1">
    <property type="nucleotide sequence ID" value="NZ_JBBUTG010000001.1"/>
</dbReference>
<gene>
    <name evidence="2" type="ORF">AACH06_02660</name>
</gene>
<keyword evidence="1" id="KW-0175">Coiled coil</keyword>
<protein>
    <submittedName>
        <fullName evidence="2">Uncharacterized protein</fullName>
    </submittedName>
</protein>
<comment type="caution">
    <text evidence="2">The sequence shown here is derived from an EMBL/GenBank/DDBJ whole genome shotgun (WGS) entry which is preliminary data.</text>
</comment>
<evidence type="ECO:0000256" key="1">
    <source>
        <dbReference type="SAM" id="Coils"/>
    </source>
</evidence>